<keyword evidence="4" id="KW-1185">Reference proteome</keyword>
<feature type="compositionally biased region" description="Polar residues" evidence="2">
    <location>
        <begin position="137"/>
        <end position="149"/>
    </location>
</feature>
<feature type="region of interest" description="Disordered" evidence="2">
    <location>
        <begin position="343"/>
        <end position="388"/>
    </location>
</feature>
<feature type="compositionally biased region" description="Basic and acidic residues" evidence="2">
    <location>
        <begin position="583"/>
        <end position="594"/>
    </location>
</feature>
<protein>
    <submittedName>
        <fullName evidence="3">Uncharacterized protein</fullName>
    </submittedName>
</protein>
<dbReference type="AlphaFoldDB" id="A0A9P9WE11"/>
<feature type="compositionally biased region" description="Polar residues" evidence="2">
    <location>
        <begin position="625"/>
        <end position="644"/>
    </location>
</feature>
<name>A0A9P9WE11_9PEZI</name>
<keyword evidence="1" id="KW-0175">Coiled coil</keyword>
<dbReference type="SUPFAM" id="SSF63748">
    <property type="entry name" value="Tudor/PWWP/MBT"/>
    <property type="match status" value="1"/>
</dbReference>
<sequence length="842" mass="95046">MASHAIEDVIGLQERHNRDKELMHSRHAQELKDLENNLKTSRDDIIRSYMAKLKAIDTQDLDLYLRTDAAKKDEIRDVEVQYERRRAELQQLHMRDRDEDLMVFAKQVPEIERRLQQIRSSPQPLTAPKGNGMPHPQSCQPQDSSNVDTSPAPRLAQVHPVYADNRHRLMFCVQMKRKLEPSEAVPEKRPRVDGRDFDLPRTLDALIPGPPPLPSSSSPRIVTYDQVRRNAIDHGHWDMIVEHPHGSQKWYVLYCDEHEVHFRPNAIQAAAKHLNSQRYHSLPDRNYESAVKHLGYQVIDCTAERQQSHNADVEQATANGYEPVNRLAQRGIKVKYPFEKEASPQKTVAKKSKKSAPQSTAPAKPQKSTQLGTATRLDYKGSPMKANRPAITHPKPFHLYYGDFEDEDAEGVACITVWPVLVLAWDDQTPGGLLHINPDFTSLQATELLADDTRPSCYVYSEKGDKIVGWAPGYEDGGRNVKKRKFPVMFFDEESSFYWMPVKSLAKFPIDRKHAPKVKGYSESAYNKAREFVADREGFDSWEDRQEAKDAGQLRKWEPGKVAPATWERSPKAGQMADSQDSVDTKLEALKARGGEVSGDDDYADEDGDSVDDSTDEDDSDEGLATQSSDRANGSLGPTNNTPAMSLPTRAASTPVAQTSSLPTKKKLTARRTQPQHRPSVPVVSQVTSSTTTPTNAATNSVPSQNADNDDKKETQQAPHHLYELAELDDGVALWTAQMTKKDECLRVFRTEDGKQLHTDEALRVVIDPNVCESLAWKDVSNTSEFTITQENQGRQLRLVFGQSENSKVPYPMKQARQFLTWLRTERRKLGKDLACTYVKQA</sequence>
<dbReference type="EMBL" id="JAFIMR010000035">
    <property type="protein sequence ID" value="KAI1859158.1"/>
    <property type="molecule type" value="Genomic_DNA"/>
</dbReference>
<evidence type="ECO:0000313" key="4">
    <source>
        <dbReference type="Proteomes" id="UP000829685"/>
    </source>
</evidence>
<feature type="compositionally biased region" description="Acidic residues" evidence="2">
    <location>
        <begin position="598"/>
        <end position="622"/>
    </location>
</feature>
<evidence type="ECO:0000313" key="3">
    <source>
        <dbReference type="EMBL" id="KAI1859158.1"/>
    </source>
</evidence>
<feature type="compositionally biased region" description="Basic and acidic residues" evidence="2">
    <location>
        <begin position="544"/>
        <end position="559"/>
    </location>
</feature>
<reference evidence="3" key="1">
    <citation type="submission" date="2021-03" db="EMBL/GenBank/DDBJ databases">
        <title>Revisited historic fungal species revealed as producer of novel bioactive compounds through whole genome sequencing and comparative genomics.</title>
        <authorList>
            <person name="Vignolle G.A."/>
            <person name="Hochenegger N."/>
            <person name="Mach R.L."/>
            <person name="Mach-Aigner A.R."/>
            <person name="Javad Rahimi M."/>
            <person name="Salim K.A."/>
            <person name="Chan C.M."/>
            <person name="Lim L.B.L."/>
            <person name="Cai F."/>
            <person name="Druzhinina I.S."/>
            <person name="U'Ren J.M."/>
            <person name="Derntl C."/>
        </authorList>
    </citation>
    <scope>NUCLEOTIDE SEQUENCE</scope>
    <source>
        <strain evidence="3">TUCIM 5799</strain>
    </source>
</reference>
<comment type="caution">
    <text evidence="3">The sequence shown here is derived from an EMBL/GenBank/DDBJ whole genome shotgun (WGS) entry which is preliminary data.</text>
</comment>
<feature type="coiled-coil region" evidence="1">
    <location>
        <begin position="17"/>
        <end position="44"/>
    </location>
</feature>
<feature type="compositionally biased region" description="Polar residues" evidence="2">
    <location>
        <begin position="651"/>
        <end position="663"/>
    </location>
</feature>
<feature type="compositionally biased region" description="Polar residues" evidence="2">
    <location>
        <begin position="355"/>
        <end position="373"/>
    </location>
</feature>
<accession>A0A9P9WE11</accession>
<proteinExistence type="predicted"/>
<gene>
    <name evidence="3" type="ORF">JX265_010635</name>
</gene>
<feature type="region of interest" description="Disordered" evidence="2">
    <location>
        <begin position="544"/>
        <end position="717"/>
    </location>
</feature>
<evidence type="ECO:0000256" key="2">
    <source>
        <dbReference type="SAM" id="MobiDB-lite"/>
    </source>
</evidence>
<evidence type="ECO:0000256" key="1">
    <source>
        <dbReference type="SAM" id="Coils"/>
    </source>
</evidence>
<feature type="region of interest" description="Disordered" evidence="2">
    <location>
        <begin position="116"/>
        <end position="151"/>
    </location>
</feature>
<feature type="compositionally biased region" description="Low complexity" evidence="2">
    <location>
        <begin position="679"/>
        <end position="703"/>
    </location>
</feature>
<organism evidence="3 4">
    <name type="scientific">Neoarthrinium moseri</name>
    <dbReference type="NCBI Taxonomy" id="1658444"/>
    <lineage>
        <taxon>Eukaryota</taxon>
        <taxon>Fungi</taxon>
        <taxon>Dikarya</taxon>
        <taxon>Ascomycota</taxon>
        <taxon>Pezizomycotina</taxon>
        <taxon>Sordariomycetes</taxon>
        <taxon>Xylariomycetidae</taxon>
        <taxon>Amphisphaeriales</taxon>
        <taxon>Apiosporaceae</taxon>
        <taxon>Neoarthrinium</taxon>
    </lineage>
</organism>
<dbReference type="Proteomes" id="UP000829685">
    <property type="component" value="Unassembled WGS sequence"/>
</dbReference>